<proteinExistence type="predicted"/>
<accession>A0A396HJ61</accession>
<protein>
    <submittedName>
        <fullName evidence="1">Uncharacterized protein</fullName>
    </submittedName>
</protein>
<dbReference type="EMBL" id="PSQE01000006">
    <property type="protein sequence ID" value="RHN52623.1"/>
    <property type="molecule type" value="Genomic_DNA"/>
</dbReference>
<name>A0A396HJ61_MEDTR</name>
<dbReference type="InterPro" id="IPR011990">
    <property type="entry name" value="TPR-like_helical_dom_sf"/>
</dbReference>
<dbReference type="AlphaFoldDB" id="A0A396HJ61"/>
<comment type="caution">
    <text evidence="1">The sequence shown here is derived from an EMBL/GenBank/DDBJ whole genome shotgun (WGS) entry which is preliminary data.</text>
</comment>
<dbReference type="Gramene" id="rna37317">
    <property type="protein sequence ID" value="RHN52623.1"/>
    <property type="gene ID" value="gene37317"/>
</dbReference>
<organism evidence="1">
    <name type="scientific">Medicago truncatula</name>
    <name type="common">Barrel medic</name>
    <name type="synonym">Medicago tribuloides</name>
    <dbReference type="NCBI Taxonomy" id="3880"/>
    <lineage>
        <taxon>Eukaryota</taxon>
        <taxon>Viridiplantae</taxon>
        <taxon>Streptophyta</taxon>
        <taxon>Embryophyta</taxon>
        <taxon>Tracheophyta</taxon>
        <taxon>Spermatophyta</taxon>
        <taxon>Magnoliopsida</taxon>
        <taxon>eudicotyledons</taxon>
        <taxon>Gunneridae</taxon>
        <taxon>Pentapetalae</taxon>
        <taxon>rosids</taxon>
        <taxon>fabids</taxon>
        <taxon>Fabales</taxon>
        <taxon>Fabaceae</taxon>
        <taxon>Papilionoideae</taxon>
        <taxon>50 kb inversion clade</taxon>
        <taxon>NPAAA clade</taxon>
        <taxon>Hologalegina</taxon>
        <taxon>IRL clade</taxon>
        <taxon>Trifolieae</taxon>
        <taxon>Medicago</taxon>
    </lineage>
</organism>
<reference evidence="1" key="1">
    <citation type="journal article" date="2018" name="Nat. Plants">
        <title>Whole-genome landscape of Medicago truncatula symbiotic genes.</title>
        <authorList>
            <person name="Pecrix Y."/>
            <person name="Gamas P."/>
            <person name="Carrere S."/>
        </authorList>
    </citation>
    <scope>NUCLEOTIDE SEQUENCE</scope>
    <source>
        <tissue evidence="1">Leaves</tissue>
    </source>
</reference>
<dbReference type="Proteomes" id="UP000265566">
    <property type="component" value="Chromosome 6"/>
</dbReference>
<gene>
    <name evidence="1" type="ORF">MtrunA17_Chr6g0482531</name>
</gene>
<evidence type="ECO:0000313" key="1">
    <source>
        <dbReference type="EMBL" id="RHN52623.1"/>
    </source>
</evidence>
<sequence>MFHSSSSLMLPRYCGVPVSLFVPKKFHSFHYLKNTHFYFIPSFYFSSSSISSHNNNDAVSLFYRLLRQNPTPPDIEFGKILGSLVKSKHYHTVLSLSQKMEFKGIKLNFLNCNILINSFCQLGLIPFAFSVLTRGVYWIEILKDCFDRKNLEDFKRLCWIVLILWDFKRLFLKDFLQSRLFARF</sequence>
<dbReference type="Gene3D" id="1.25.40.10">
    <property type="entry name" value="Tetratricopeptide repeat domain"/>
    <property type="match status" value="1"/>
</dbReference>